<dbReference type="InterPro" id="IPR023346">
    <property type="entry name" value="Lysozyme-like_dom_sf"/>
</dbReference>
<name>A0A2A5WD92_9GAMM</name>
<feature type="domain" description="LysM" evidence="2">
    <location>
        <begin position="350"/>
        <end position="393"/>
    </location>
</feature>
<accession>A0A2A5WD92</accession>
<feature type="domain" description="LysM" evidence="2">
    <location>
        <begin position="484"/>
        <end position="528"/>
    </location>
</feature>
<dbReference type="PROSITE" id="PS51782">
    <property type="entry name" value="LYSM"/>
    <property type="match status" value="3"/>
</dbReference>
<dbReference type="PROSITE" id="PS00922">
    <property type="entry name" value="TRANSGLYCOSYLASE"/>
    <property type="match status" value="1"/>
</dbReference>
<comment type="caution">
    <text evidence="3">The sequence shown here is derived from an EMBL/GenBank/DDBJ whole genome shotgun (WGS) entry which is preliminary data.</text>
</comment>
<feature type="domain" description="LysM" evidence="2">
    <location>
        <begin position="420"/>
        <end position="464"/>
    </location>
</feature>
<dbReference type="CDD" id="cd00118">
    <property type="entry name" value="LysM"/>
    <property type="match status" value="3"/>
</dbReference>
<dbReference type="InterPro" id="IPR000189">
    <property type="entry name" value="Transglyc_AS"/>
</dbReference>
<comment type="similarity">
    <text evidence="1">Belongs to the transglycosylase Slt family.</text>
</comment>
<dbReference type="InterPro" id="IPR018392">
    <property type="entry name" value="LysM"/>
</dbReference>
<dbReference type="Gene3D" id="1.10.530.10">
    <property type="match status" value="1"/>
</dbReference>
<organism evidence="3 4">
    <name type="scientific">OM182 bacterium MED-G28</name>
    <dbReference type="NCBI Taxonomy" id="1986256"/>
    <lineage>
        <taxon>Bacteria</taxon>
        <taxon>Pseudomonadati</taxon>
        <taxon>Pseudomonadota</taxon>
        <taxon>Gammaproteobacteria</taxon>
        <taxon>OMG group</taxon>
        <taxon>OM182 clade</taxon>
    </lineage>
</organism>
<dbReference type="Gene3D" id="3.10.350.10">
    <property type="entry name" value="LysM domain"/>
    <property type="match status" value="3"/>
</dbReference>
<protein>
    <submittedName>
        <fullName evidence="3">Lytic transglycosylase</fullName>
    </submittedName>
</protein>
<evidence type="ECO:0000313" key="4">
    <source>
        <dbReference type="Proteomes" id="UP000219329"/>
    </source>
</evidence>
<evidence type="ECO:0000256" key="1">
    <source>
        <dbReference type="ARBA" id="ARBA00007734"/>
    </source>
</evidence>
<reference evidence="3 4" key="1">
    <citation type="submission" date="2017-08" db="EMBL/GenBank/DDBJ databases">
        <title>Fine stratification of microbial communities through a metagenomic profile of the photic zone.</title>
        <authorList>
            <person name="Haro-Moreno J.M."/>
            <person name="Lopez-Perez M."/>
            <person name="De La Torre J."/>
            <person name="Picazo A."/>
            <person name="Camacho A."/>
            <person name="Rodriguez-Valera F."/>
        </authorList>
    </citation>
    <scope>NUCLEOTIDE SEQUENCE [LARGE SCALE GENOMIC DNA]</scope>
    <source>
        <strain evidence="3">MED-G28</strain>
    </source>
</reference>
<proteinExistence type="inferred from homology"/>
<dbReference type="PANTHER" id="PTHR33734">
    <property type="entry name" value="LYSM DOMAIN-CONTAINING GPI-ANCHORED PROTEIN 2"/>
    <property type="match status" value="1"/>
</dbReference>
<sequence length="536" mass="60375">MPMPYSSSKSHNRNSLLIIPFLILTACQSSIVPEDSVTKIITIADRTASEELIIEQAINSPVLKIEEDDVIESFNDLWDRLRTKFQLSRHYQHPAVEKHLAAYANNQMYFDQISERAQPFLFWIVSEIERRELPMELALIPIVESTFNPNAYSPKHAVGLWQFIGPTAKSFGLQQDWWYDGRRDPRASTLAALDYLQALHQEFNEDWLLALAAYNTGEGNVRRAIRRAGLTKETADFWSLPLASETRSHVPKIIALAKLIANNIEYGVELSPIANEEPLVLVEIDSQIDLNQAARLAKLDYAELRRLNPGYLQWATHPDNPQVIAVPIKNAELLQTGIADLGPDQFVTWDRYEIKPGDTLGAIALKLNTRVDILQTVNQISGTRIVAGDSLVVPRTTDLSLLANYNRATPSGRRILPAPNEYIVRNGDNLWSIARKFDLRSAEIASWNNIGIESFLQPGQKLNLEFSQTPISPSSEISLNASASDYRVRRGDSMHEIANKFSIAISDLLNWNEMNSSDLIFPGQLIRITPLEITLN</sequence>
<dbReference type="InterPro" id="IPR008258">
    <property type="entry name" value="Transglycosylase_SLT_dom_1"/>
</dbReference>
<dbReference type="InterPro" id="IPR036779">
    <property type="entry name" value="LysM_dom_sf"/>
</dbReference>
<dbReference type="Proteomes" id="UP000219329">
    <property type="component" value="Unassembled WGS sequence"/>
</dbReference>
<dbReference type="PANTHER" id="PTHR33734:SF22">
    <property type="entry name" value="MEMBRANE-BOUND LYTIC MUREIN TRANSGLYCOSYLASE D"/>
    <property type="match status" value="1"/>
</dbReference>
<dbReference type="EMBL" id="NTJZ01000004">
    <property type="protein sequence ID" value="PDH34351.1"/>
    <property type="molecule type" value="Genomic_DNA"/>
</dbReference>
<evidence type="ECO:0000313" key="3">
    <source>
        <dbReference type="EMBL" id="PDH34351.1"/>
    </source>
</evidence>
<gene>
    <name evidence="3" type="ORF">CNF02_06060</name>
</gene>
<dbReference type="GO" id="GO:0000270">
    <property type="term" value="P:peptidoglycan metabolic process"/>
    <property type="evidence" value="ECO:0007669"/>
    <property type="project" value="InterPro"/>
</dbReference>
<evidence type="ECO:0000259" key="2">
    <source>
        <dbReference type="PROSITE" id="PS51782"/>
    </source>
</evidence>
<dbReference type="Pfam" id="PF01464">
    <property type="entry name" value="SLT"/>
    <property type="match status" value="1"/>
</dbReference>
<dbReference type="SMART" id="SM00257">
    <property type="entry name" value="LysM"/>
    <property type="match status" value="3"/>
</dbReference>
<dbReference type="SUPFAM" id="SSF53955">
    <property type="entry name" value="Lysozyme-like"/>
    <property type="match status" value="1"/>
</dbReference>
<dbReference type="SUPFAM" id="SSF54106">
    <property type="entry name" value="LysM domain"/>
    <property type="match status" value="3"/>
</dbReference>
<dbReference type="GO" id="GO:0016020">
    <property type="term" value="C:membrane"/>
    <property type="evidence" value="ECO:0007669"/>
    <property type="project" value="InterPro"/>
</dbReference>
<dbReference type="Pfam" id="PF01476">
    <property type="entry name" value="LysM"/>
    <property type="match status" value="3"/>
</dbReference>
<dbReference type="CDD" id="cd16894">
    <property type="entry name" value="MltD-like"/>
    <property type="match status" value="1"/>
</dbReference>
<dbReference type="GO" id="GO:0008932">
    <property type="term" value="F:lytic endotransglycosylase activity"/>
    <property type="evidence" value="ECO:0007669"/>
    <property type="project" value="TreeGrafter"/>
</dbReference>
<dbReference type="AlphaFoldDB" id="A0A2A5WD92"/>